<protein>
    <submittedName>
        <fullName evidence="1">Uncharacterized protein</fullName>
    </submittedName>
</protein>
<dbReference type="AlphaFoldDB" id="A0A0F9L986"/>
<feature type="non-terminal residue" evidence="1">
    <location>
        <position position="51"/>
    </location>
</feature>
<reference evidence="1" key="1">
    <citation type="journal article" date="2015" name="Nature">
        <title>Complex archaea that bridge the gap between prokaryotes and eukaryotes.</title>
        <authorList>
            <person name="Spang A."/>
            <person name="Saw J.H."/>
            <person name="Jorgensen S.L."/>
            <person name="Zaremba-Niedzwiedzka K."/>
            <person name="Martijn J."/>
            <person name="Lind A.E."/>
            <person name="van Eijk R."/>
            <person name="Schleper C."/>
            <person name="Guy L."/>
            <person name="Ettema T.J."/>
        </authorList>
    </citation>
    <scope>NUCLEOTIDE SEQUENCE</scope>
</reference>
<comment type="caution">
    <text evidence="1">The sequence shown here is derived from an EMBL/GenBank/DDBJ whole genome shotgun (WGS) entry which is preliminary data.</text>
</comment>
<gene>
    <name evidence="1" type="ORF">LCGC14_1242700</name>
</gene>
<sequence length="51" mass="5945">MRTLPAYLLAEQKELSLNILYKAQLTLDAADVTYEQNRIIAVPYHIEEPFH</sequence>
<organism evidence="1">
    <name type="scientific">marine sediment metagenome</name>
    <dbReference type="NCBI Taxonomy" id="412755"/>
    <lineage>
        <taxon>unclassified sequences</taxon>
        <taxon>metagenomes</taxon>
        <taxon>ecological metagenomes</taxon>
    </lineage>
</organism>
<dbReference type="EMBL" id="LAZR01006730">
    <property type="protein sequence ID" value="KKM90023.1"/>
    <property type="molecule type" value="Genomic_DNA"/>
</dbReference>
<evidence type="ECO:0000313" key="1">
    <source>
        <dbReference type="EMBL" id="KKM90023.1"/>
    </source>
</evidence>
<proteinExistence type="predicted"/>
<name>A0A0F9L986_9ZZZZ</name>
<accession>A0A0F9L986</accession>